<accession>A0A0Q9YBB9</accession>
<comment type="caution">
    <text evidence="3">The sequence shown here is derived from an EMBL/GenBank/DDBJ whole genome shotgun (WGS) entry which is preliminary data.</text>
</comment>
<dbReference type="PANTHER" id="PTHR48081:SF8">
    <property type="entry name" value="ALPHA_BETA HYDROLASE FOLD-3 DOMAIN-CONTAINING PROTEIN-RELATED"/>
    <property type="match status" value="1"/>
</dbReference>
<proteinExistence type="predicted"/>
<organism evidence="3">
    <name type="scientific">Candidatus Berkiella cookevillensis</name>
    <dbReference type="NCBI Taxonomy" id="437022"/>
    <lineage>
        <taxon>Bacteria</taxon>
        <taxon>Pseudomonadati</taxon>
        <taxon>Pseudomonadota</taxon>
        <taxon>Gammaproteobacteria</taxon>
        <taxon>Candidatus Berkiellales</taxon>
        <taxon>Candidatus Berkiellaceae</taxon>
        <taxon>Candidatus Berkiella</taxon>
    </lineage>
</organism>
<dbReference type="PATRIC" id="fig|1590042.3.peg.1948"/>
<evidence type="ECO:0000313" key="5">
    <source>
        <dbReference type="Proteomes" id="UP000051494"/>
    </source>
</evidence>
<keyword evidence="5" id="KW-1185">Reference proteome</keyword>
<dbReference type="STRING" id="437022.CC99x_01914"/>
<dbReference type="RefSeq" id="WP_057625020.1">
    <property type="nucleotide sequence ID" value="NZ_LKHV02000001.1"/>
</dbReference>
<dbReference type="OrthoDB" id="9806180at2"/>
<evidence type="ECO:0000313" key="4">
    <source>
        <dbReference type="EMBL" id="MCS5709114.1"/>
    </source>
</evidence>
<dbReference type="InterPro" id="IPR029058">
    <property type="entry name" value="AB_hydrolase_fold"/>
</dbReference>
<feature type="domain" description="Alpha/beta hydrolase fold-3" evidence="2">
    <location>
        <begin position="76"/>
        <end position="284"/>
    </location>
</feature>
<dbReference type="Proteomes" id="UP000051494">
    <property type="component" value="Unassembled WGS sequence"/>
</dbReference>
<protein>
    <submittedName>
        <fullName evidence="4">Alpha/beta hydrolase</fullName>
    </submittedName>
    <submittedName>
        <fullName evidence="3">Carboxylesterase NlhH</fullName>
        <ecNumber evidence="3">3.1.1.1</ecNumber>
    </submittedName>
</protein>
<dbReference type="InterPro" id="IPR050300">
    <property type="entry name" value="GDXG_lipolytic_enzyme"/>
</dbReference>
<gene>
    <name evidence="3" type="primary">nlhH_1</name>
    <name evidence="4" type="ORF">CC99x_009375</name>
    <name evidence="3" type="ORF">CC99x_01914</name>
</gene>
<dbReference type="Pfam" id="PF07859">
    <property type="entry name" value="Abhydrolase_3"/>
    <property type="match status" value="1"/>
</dbReference>
<reference evidence="4" key="3">
    <citation type="submission" date="2021-06" db="EMBL/GenBank/DDBJ databases">
        <title>Genomic Description and Analysis of Intracellular Bacteria, Candidatus Berkiella cookevillensis and Candidatus Berkiella aquae.</title>
        <authorList>
            <person name="Kidane D.T."/>
            <person name="Mehari Y.T."/>
            <person name="Rice F.C."/>
            <person name="Arivett B.A."/>
            <person name="Farone A.L."/>
            <person name="Berk S.G."/>
            <person name="Farone M.B."/>
        </authorList>
    </citation>
    <scope>NUCLEOTIDE SEQUENCE</scope>
    <source>
        <strain evidence="4">CC99</strain>
    </source>
</reference>
<dbReference type="SUPFAM" id="SSF53474">
    <property type="entry name" value="alpha/beta-Hydrolases"/>
    <property type="match status" value="1"/>
</dbReference>
<evidence type="ECO:0000313" key="3">
    <source>
        <dbReference type="EMBL" id="KRG17958.1"/>
    </source>
</evidence>
<dbReference type="InterPro" id="IPR013094">
    <property type="entry name" value="AB_hydrolase_3"/>
</dbReference>
<dbReference type="AlphaFoldDB" id="A0A0Q9YBB9"/>
<keyword evidence="1 3" id="KW-0378">Hydrolase</keyword>
<dbReference type="EMBL" id="LKHV02000001">
    <property type="protein sequence ID" value="MCS5709114.1"/>
    <property type="molecule type" value="Genomic_DNA"/>
</dbReference>
<name>A0A0Q9YBB9_9GAMM</name>
<dbReference type="EC" id="3.1.1.1" evidence="3"/>
<dbReference type="EMBL" id="LKHV01000010">
    <property type="protein sequence ID" value="KRG17958.1"/>
    <property type="molecule type" value="Genomic_DNA"/>
</dbReference>
<dbReference type="Gene3D" id="3.40.50.1820">
    <property type="entry name" value="alpha/beta hydrolase"/>
    <property type="match status" value="1"/>
</dbReference>
<evidence type="ECO:0000256" key="1">
    <source>
        <dbReference type="ARBA" id="ARBA00022801"/>
    </source>
</evidence>
<evidence type="ECO:0000259" key="2">
    <source>
        <dbReference type="Pfam" id="PF07859"/>
    </source>
</evidence>
<reference evidence="3" key="1">
    <citation type="submission" date="2015-09" db="EMBL/GenBank/DDBJ databases">
        <title>Draft Genome Sequences of Two Novel Amoeba-resistant Intranuclear Bacteria, Candidatus Berkiella cookevillensis and Candidatus Berkiella aquae.</title>
        <authorList>
            <person name="Mehari Y.T."/>
            <person name="Arivett B.A."/>
            <person name="Farone A.L."/>
            <person name="Gunderson J.H."/>
            <person name="Farone M.B."/>
        </authorList>
    </citation>
    <scope>NUCLEOTIDE SEQUENCE [LARGE SCALE GENOMIC DNA]</scope>
    <source>
        <strain evidence="3">CC99</strain>
    </source>
</reference>
<sequence length="307" mass="35363">MAVNPVILRAIQRAYRHGHADLPTKSLEQVRHYYYQHPIEQLSAHVYEEHAIKPKVSLRIYRPSMSKSTGKCKPVIFYLRASAYVLGSIEDAGYFCHTLANSLDVNVISIEPRLSPEQKFPEPFLDCIASIEYIYNHHPQLNLDIQNATIWGESSGANIAAALCQYLASEQVNFISKQILFYPMLDYSNLNEYHSKRLYAEGFLMDKRLSDWFLSQYVRTVDDYEDIRVSPLLADNFAKLPKTLLILAQYDPMRDEAAQYIERLRDAKVSVHGLCLPGMIHGFLWYAPRVPLARYAIEYAADYIKNC</sequence>
<reference evidence="4" key="2">
    <citation type="journal article" date="2016" name="Genome Announc.">
        <title>Draft Genome Sequences of Two Novel Amoeba-Resistant Intranuclear Bacteria, 'Candidatus Berkiella cookevillensis' and 'Candidatus Berkiella aquae'.</title>
        <authorList>
            <person name="Mehari Y.T."/>
            <person name="Arivett B.A."/>
            <person name="Farone A.L."/>
            <person name="Gunderson J.H."/>
            <person name="Farone M.B."/>
        </authorList>
    </citation>
    <scope>NUCLEOTIDE SEQUENCE</scope>
    <source>
        <strain evidence="4">CC99</strain>
    </source>
</reference>
<dbReference type="GO" id="GO:0106435">
    <property type="term" value="F:carboxylesterase activity"/>
    <property type="evidence" value="ECO:0007669"/>
    <property type="project" value="UniProtKB-EC"/>
</dbReference>
<dbReference type="PANTHER" id="PTHR48081">
    <property type="entry name" value="AB HYDROLASE SUPERFAMILY PROTEIN C4A8.06C"/>
    <property type="match status" value="1"/>
</dbReference>